<protein>
    <submittedName>
        <fullName evidence="2">Uncharacterized protein</fullName>
    </submittedName>
</protein>
<accession>A0A9D4PV09</accession>
<feature type="region of interest" description="Disordered" evidence="1">
    <location>
        <begin position="1"/>
        <end position="40"/>
    </location>
</feature>
<dbReference type="AlphaFoldDB" id="A0A9D4PV09"/>
<sequence>MSSLQSSRLKSQQRQLQQRMPAHRIQLREAGPRSTKLRRGPNVIGVHLSDTVTPSKGLASAINVYVEKELVLREAVDMAAIAGLSIQQSMGAYDVTGVCVLLGPYLAPLVASICSQLESREQYGESTRDYGS</sequence>
<evidence type="ECO:0000256" key="1">
    <source>
        <dbReference type="SAM" id="MobiDB-lite"/>
    </source>
</evidence>
<reference evidence="2" key="1">
    <citation type="journal article" date="2020" name="Cell">
        <title>Large-Scale Comparative Analyses of Tick Genomes Elucidate Their Genetic Diversity and Vector Capacities.</title>
        <authorList>
            <consortium name="Tick Genome and Microbiome Consortium (TIGMIC)"/>
            <person name="Jia N."/>
            <person name="Wang J."/>
            <person name="Shi W."/>
            <person name="Du L."/>
            <person name="Sun Y."/>
            <person name="Zhan W."/>
            <person name="Jiang J.F."/>
            <person name="Wang Q."/>
            <person name="Zhang B."/>
            <person name="Ji P."/>
            <person name="Bell-Sakyi L."/>
            <person name="Cui X.M."/>
            <person name="Yuan T.T."/>
            <person name="Jiang B.G."/>
            <person name="Yang W.F."/>
            <person name="Lam T.T."/>
            <person name="Chang Q.C."/>
            <person name="Ding S.J."/>
            <person name="Wang X.J."/>
            <person name="Zhu J.G."/>
            <person name="Ruan X.D."/>
            <person name="Zhao L."/>
            <person name="Wei J.T."/>
            <person name="Ye R.Z."/>
            <person name="Que T.C."/>
            <person name="Du C.H."/>
            <person name="Zhou Y.H."/>
            <person name="Cheng J.X."/>
            <person name="Dai P.F."/>
            <person name="Guo W.B."/>
            <person name="Han X.H."/>
            <person name="Huang E.J."/>
            <person name="Li L.F."/>
            <person name="Wei W."/>
            <person name="Gao Y.C."/>
            <person name="Liu J.Z."/>
            <person name="Shao H.Z."/>
            <person name="Wang X."/>
            <person name="Wang C.C."/>
            <person name="Yang T.C."/>
            <person name="Huo Q.B."/>
            <person name="Li W."/>
            <person name="Chen H.Y."/>
            <person name="Chen S.E."/>
            <person name="Zhou L.G."/>
            <person name="Ni X.B."/>
            <person name="Tian J.H."/>
            <person name="Sheng Y."/>
            <person name="Liu T."/>
            <person name="Pan Y.S."/>
            <person name="Xia L.Y."/>
            <person name="Li J."/>
            <person name="Zhao F."/>
            <person name="Cao W.C."/>
        </authorList>
    </citation>
    <scope>NUCLEOTIDE SEQUENCE</scope>
    <source>
        <strain evidence="2">Rsan-2018</strain>
    </source>
</reference>
<comment type="caution">
    <text evidence="2">The sequence shown here is derived from an EMBL/GenBank/DDBJ whole genome shotgun (WGS) entry which is preliminary data.</text>
</comment>
<evidence type="ECO:0000313" key="3">
    <source>
        <dbReference type="Proteomes" id="UP000821837"/>
    </source>
</evidence>
<feature type="compositionally biased region" description="Low complexity" evidence="1">
    <location>
        <begin position="1"/>
        <end position="19"/>
    </location>
</feature>
<dbReference type="Proteomes" id="UP000821837">
    <property type="component" value="Unassembled WGS sequence"/>
</dbReference>
<dbReference type="EMBL" id="JABSTV010001250">
    <property type="protein sequence ID" value="KAH7955739.1"/>
    <property type="molecule type" value="Genomic_DNA"/>
</dbReference>
<evidence type="ECO:0000313" key="2">
    <source>
        <dbReference type="EMBL" id="KAH7955739.1"/>
    </source>
</evidence>
<dbReference type="VEuPathDB" id="VectorBase:RSAN_050552"/>
<organism evidence="2 3">
    <name type="scientific">Rhipicephalus sanguineus</name>
    <name type="common">Brown dog tick</name>
    <name type="synonym">Ixodes sanguineus</name>
    <dbReference type="NCBI Taxonomy" id="34632"/>
    <lineage>
        <taxon>Eukaryota</taxon>
        <taxon>Metazoa</taxon>
        <taxon>Ecdysozoa</taxon>
        <taxon>Arthropoda</taxon>
        <taxon>Chelicerata</taxon>
        <taxon>Arachnida</taxon>
        <taxon>Acari</taxon>
        <taxon>Parasitiformes</taxon>
        <taxon>Ixodida</taxon>
        <taxon>Ixodoidea</taxon>
        <taxon>Ixodidae</taxon>
        <taxon>Rhipicephalinae</taxon>
        <taxon>Rhipicephalus</taxon>
        <taxon>Rhipicephalus</taxon>
    </lineage>
</organism>
<reference evidence="2" key="2">
    <citation type="submission" date="2021-09" db="EMBL/GenBank/DDBJ databases">
        <authorList>
            <person name="Jia N."/>
            <person name="Wang J."/>
            <person name="Shi W."/>
            <person name="Du L."/>
            <person name="Sun Y."/>
            <person name="Zhan W."/>
            <person name="Jiang J."/>
            <person name="Wang Q."/>
            <person name="Zhang B."/>
            <person name="Ji P."/>
            <person name="Sakyi L.B."/>
            <person name="Cui X."/>
            <person name="Yuan T."/>
            <person name="Jiang B."/>
            <person name="Yang W."/>
            <person name="Lam T.T.-Y."/>
            <person name="Chang Q."/>
            <person name="Ding S."/>
            <person name="Wang X."/>
            <person name="Zhu J."/>
            <person name="Ruan X."/>
            <person name="Zhao L."/>
            <person name="Wei J."/>
            <person name="Que T."/>
            <person name="Du C."/>
            <person name="Cheng J."/>
            <person name="Dai P."/>
            <person name="Han X."/>
            <person name="Huang E."/>
            <person name="Gao Y."/>
            <person name="Liu J."/>
            <person name="Shao H."/>
            <person name="Ye R."/>
            <person name="Li L."/>
            <person name="Wei W."/>
            <person name="Wang X."/>
            <person name="Wang C."/>
            <person name="Huo Q."/>
            <person name="Li W."/>
            <person name="Guo W."/>
            <person name="Chen H."/>
            <person name="Chen S."/>
            <person name="Zhou L."/>
            <person name="Zhou L."/>
            <person name="Ni X."/>
            <person name="Tian J."/>
            <person name="Zhou Y."/>
            <person name="Sheng Y."/>
            <person name="Liu T."/>
            <person name="Pan Y."/>
            <person name="Xia L."/>
            <person name="Li J."/>
            <person name="Zhao F."/>
            <person name="Cao W."/>
        </authorList>
    </citation>
    <scope>NUCLEOTIDE SEQUENCE</scope>
    <source>
        <strain evidence="2">Rsan-2018</strain>
        <tissue evidence="2">Larvae</tissue>
    </source>
</reference>
<gene>
    <name evidence="2" type="ORF">HPB52_003422</name>
</gene>
<keyword evidence="3" id="KW-1185">Reference proteome</keyword>
<name>A0A9D4PV09_RHISA</name>
<proteinExistence type="predicted"/>